<reference evidence="2 3" key="1">
    <citation type="submission" date="2018-05" db="EMBL/GenBank/DDBJ databases">
        <title>Genomic Encyclopedia of Type Strains, Phase IV (KMG-IV): sequencing the most valuable type-strain genomes for metagenomic binning, comparative biology and taxonomic classification.</title>
        <authorList>
            <person name="Goeker M."/>
        </authorList>
    </citation>
    <scope>NUCLEOTIDE SEQUENCE [LARGE SCALE GENOMIC DNA]</scope>
    <source>
        <strain evidence="2 3">DSM 18773</strain>
    </source>
</reference>
<keyword evidence="3" id="KW-1185">Reference proteome</keyword>
<evidence type="ECO:0000256" key="1">
    <source>
        <dbReference type="SAM" id="Phobius"/>
    </source>
</evidence>
<dbReference type="AlphaFoldDB" id="A0A316DA85"/>
<keyword evidence="1" id="KW-0472">Membrane</keyword>
<accession>A0A316DA85</accession>
<dbReference type="Proteomes" id="UP000245634">
    <property type="component" value="Unassembled WGS sequence"/>
</dbReference>
<dbReference type="PANTHER" id="PTHR35788">
    <property type="entry name" value="EXPORTED PROTEIN-RELATED"/>
    <property type="match status" value="1"/>
</dbReference>
<dbReference type="PANTHER" id="PTHR35788:SF1">
    <property type="entry name" value="EXPORTED PROTEIN"/>
    <property type="match status" value="1"/>
</dbReference>
<evidence type="ECO:0000313" key="2">
    <source>
        <dbReference type="EMBL" id="PWK09572.1"/>
    </source>
</evidence>
<dbReference type="InterPro" id="IPR007391">
    <property type="entry name" value="Vancomycin_resist_VanW"/>
</dbReference>
<protein>
    <submittedName>
        <fullName evidence="2">VanW like protein</fullName>
    </submittedName>
</protein>
<comment type="caution">
    <text evidence="2">The sequence shown here is derived from an EMBL/GenBank/DDBJ whole genome shotgun (WGS) entry which is preliminary data.</text>
</comment>
<proteinExistence type="predicted"/>
<keyword evidence="1" id="KW-0812">Transmembrane</keyword>
<organism evidence="2 3">
    <name type="scientific">Tumebacillus permanentifrigoris</name>
    <dbReference type="NCBI Taxonomy" id="378543"/>
    <lineage>
        <taxon>Bacteria</taxon>
        <taxon>Bacillati</taxon>
        <taxon>Bacillota</taxon>
        <taxon>Bacilli</taxon>
        <taxon>Bacillales</taxon>
        <taxon>Alicyclobacillaceae</taxon>
        <taxon>Tumebacillus</taxon>
    </lineage>
</organism>
<dbReference type="RefSeq" id="WP_170119482.1">
    <property type="nucleotide sequence ID" value="NZ_QGGL01000013.1"/>
</dbReference>
<dbReference type="Pfam" id="PF04294">
    <property type="entry name" value="VanW"/>
    <property type="match status" value="1"/>
</dbReference>
<dbReference type="EMBL" id="QGGL01000013">
    <property type="protein sequence ID" value="PWK09572.1"/>
    <property type="molecule type" value="Genomic_DNA"/>
</dbReference>
<keyword evidence="1" id="KW-1133">Transmembrane helix</keyword>
<name>A0A316DA85_9BACL</name>
<gene>
    <name evidence="2" type="ORF">C7459_1136</name>
</gene>
<dbReference type="InterPro" id="IPR052913">
    <property type="entry name" value="Glycopeptide_resist_protein"/>
</dbReference>
<evidence type="ECO:0000313" key="3">
    <source>
        <dbReference type="Proteomes" id="UP000245634"/>
    </source>
</evidence>
<feature type="transmembrane region" description="Helical" evidence="1">
    <location>
        <begin position="7"/>
        <end position="29"/>
    </location>
</feature>
<sequence length="248" mass="26744">MGKKQKVWWGVLLSTVVMTGAVLVGVSQWQDRKPVEAATTEAGPKQPVWPADPLREEMKGLREDALTQQRNLDLRRAKARHEAYLAGLATAPGKQIGSFRTSLAGHNASGRVQNIVLASHKLNGKVLLPGEQLSFNDVLGDSNDPGAGWQLATVIVGKKYENGYGGGICQVSTTLYNSVLHAGLKVTERYTHSLPVGYVEPGQDATVSYPELDFKFVNSTAAPVRLQTTVNGDDVTATILQLPVETVE</sequence>